<evidence type="ECO:0000313" key="1">
    <source>
        <dbReference type="EMBL" id="ELK35545.1"/>
    </source>
</evidence>
<accession>L5MBA7</accession>
<dbReference type="AlphaFoldDB" id="L5MBA7"/>
<dbReference type="EMBL" id="KB102335">
    <property type="protein sequence ID" value="ELK35545.1"/>
    <property type="molecule type" value="Genomic_DNA"/>
</dbReference>
<reference evidence="2" key="1">
    <citation type="journal article" date="2013" name="Science">
        <title>Comparative analysis of bat genomes provides insight into the evolution of flight and immunity.</title>
        <authorList>
            <person name="Zhang G."/>
            <person name="Cowled C."/>
            <person name="Shi Z."/>
            <person name="Huang Z."/>
            <person name="Bishop-Lilly K.A."/>
            <person name="Fang X."/>
            <person name="Wynne J.W."/>
            <person name="Xiong Z."/>
            <person name="Baker M.L."/>
            <person name="Zhao W."/>
            <person name="Tachedjian M."/>
            <person name="Zhu Y."/>
            <person name="Zhou P."/>
            <person name="Jiang X."/>
            <person name="Ng J."/>
            <person name="Yang L."/>
            <person name="Wu L."/>
            <person name="Xiao J."/>
            <person name="Feng Y."/>
            <person name="Chen Y."/>
            <person name="Sun X."/>
            <person name="Zhang Y."/>
            <person name="Marsh G.A."/>
            <person name="Crameri G."/>
            <person name="Broder C.C."/>
            <person name="Frey K.G."/>
            <person name="Wang L.F."/>
            <person name="Wang J."/>
        </authorList>
    </citation>
    <scope>NUCLEOTIDE SEQUENCE [LARGE SCALE GENOMIC DNA]</scope>
</reference>
<evidence type="ECO:0000313" key="2">
    <source>
        <dbReference type="Proteomes" id="UP000010556"/>
    </source>
</evidence>
<proteinExistence type="predicted"/>
<name>L5MBA7_MYODS</name>
<dbReference type="Proteomes" id="UP000010556">
    <property type="component" value="Unassembled WGS sequence"/>
</dbReference>
<protein>
    <submittedName>
        <fullName evidence="1">Protein Wiz</fullName>
    </submittedName>
</protein>
<organism evidence="1 2">
    <name type="scientific">Myotis davidii</name>
    <name type="common">David's myotis</name>
    <dbReference type="NCBI Taxonomy" id="225400"/>
    <lineage>
        <taxon>Eukaryota</taxon>
        <taxon>Metazoa</taxon>
        <taxon>Chordata</taxon>
        <taxon>Craniata</taxon>
        <taxon>Vertebrata</taxon>
        <taxon>Euteleostomi</taxon>
        <taxon>Mammalia</taxon>
        <taxon>Eutheria</taxon>
        <taxon>Laurasiatheria</taxon>
        <taxon>Chiroptera</taxon>
        <taxon>Yangochiroptera</taxon>
        <taxon>Vespertilionidae</taxon>
        <taxon>Myotis</taxon>
    </lineage>
</organism>
<sequence length="88" mass="9460">MGSYTRLRVPGKPGAGLAQAPCELNLAPITGAKPLATSYLGSVAAKRPLQEVRFLSAEVKAKTYILTELPFKAKTFIRRPPTPPRGLL</sequence>
<gene>
    <name evidence="1" type="ORF">MDA_GLEAN10001928</name>
</gene>
<keyword evidence="2" id="KW-1185">Reference proteome</keyword>